<evidence type="ECO:0000313" key="1">
    <source>
        <dbReference type="EMBL" id="MFD0869836.1"/>
    </source>
</evidence>
<accession>A0ABW3D907</accession>
<dbReference type="RefSeq" id="WP_144939632.1">
    <property type="nucleotide sequence ID" value="NZ_JBHTIU010000036.1"/>
</dbReference>
<gene>
    <name evidence="1" type="ORF">ACFQ03_11800</name>
</gene>
<dbReference type="EMBL" id="JBHTIU010000036">
    <property type="protein sequence ID" value="MFD0869836.1"/>
    <property type="molecule type" value="Genomic_DNA"/>
</dbReference>
<name>A0ABW3D907_9BACL</name>
<keyword evidence="2" id="KW-1185">Reference proteome</keyword>
<sequence>MISGYKLRNEDDFERAMKAGRTVSVWQKGYCMDDGGAIQWVASDAVIINGARYDKACNEFRIV</sequence>
<comment type="caution">
    <text evidence="1">The sequence shown here is derived from an EMBL/GenBank/DDBJ whole genome shotgun (WGS) entry which is preliminary data.</text>
</comment>
<protein>
    <submittedName>
        <fullName evidence="1">Uncharacterized protein</fullName>
    </submittedName>
</protein>
<reference evidence="2" key="1">
    <citation type="journal article" date="2019" name="Int. J. Syst. Evol. Microbiol.">
        <title>The Global Catalogue of Microorganisms (GCM) 10K type strain sequencing project: providing services to taxonomists for standard genome sequencing and annotation.</title>
        <authorList>
            <consortium name="The Broad Institute Genomics Platform"/>
            <consortium name="The Broad Institute Genome Sequencing Center for Infectious Disease"/>
            <person name="Wu L."/>
            <person name="Ma J."/>
        </authorList>
    </citation>
    <scope>NUCLEOTIDE SEQUENCE [LARGE SCALE GENOMIC DNA]</scope>
    <source>
        <strain evidence="2">CCUG 57263</strain>
    </source>
</reference>
<organism evidence="1 2">
    <name type="scientific">Paenibacillus residui</name>
    <dbReference type="NCBI Taxonomy" id="629724"/>
    <lineage>
        <taxon>Bacteria</taxon>
        <taxon>Bacillati</taxon>
        <taxon>Bacillota</taxon>
        <taxon>Bacilli</taxon>
        <taxon>Bacillales</taxon>
        <taxon>Paenibacillaceae</taxon>
        <taxon>Paenibacillus</taxon>
    </lineage>
</organism>
<proteinExistence type="predicted"/>
<evidence type="ECO:0000313" key="2">
    <source>
        <dbReference type="Proteomes" id="UP001597120"/>
    </source>
</evidence>
<dbReference type="Proteomes" id="UP001597120">
    <property type="component" value="Unassembled WGS sequence"/>
</dbReference>